<evidence type="ECO:0000256" key="5">
    <source>
        <dbReference type="SAM" id="Phobius"/>
    </source>
</evidence>
<evidence type="ECO:0000256" key="4">
    <source>
        <dbReference type="ARBA" id="ARBA00023136"/>
    </source>
</evidence>
<evidence type="ECO:0000259" key="6">
    <source>
        <dbReference type="PROSITE" id="PS50801"/>
    </source>
</evidence>
<name>V4AE01_LOTGI</name>
<dbReference type="Proteomes" id="UP000030746">
    <property type="component" value="Unassembled WGS sequence"/>
</dbReference>
<keyword evidence="3 5" id="KW-1133">Transmembrane helix</keyword>
<feature type="non-terminal residue" evidence="7">
    <location>
        <position position="1"/>
    </location>
</feature>
<comment type="subcellular location">
    <subcellularLocation>
        <location evidence="1">Membrane</location>
        <topology evidence="1">Multi-pass membrane protein</topology>
    </subcellularLocation>
</comment>
<dbReference type="SUPFAM" id="SSF52091">
    <property type="entry name" value="SpoIIaa-like"/>
    <property type="match status" value="1"/>
</dbReference>
<dbReference type="InterPro" id="IPR001902">
    <property type="entry name" value="SLC26A/SulP_fam"/>
</dbReference>
<evidence type="ECO:0000256" key="1">
    <source>
        <dbReference type="ARBA" id="ARBA00004141"/>
    </source>
</evidence>
<feature type="transmembrane region" description="Helical" evidence="5">
    <location>
        <begin position="141"/>
        <end position="159"/>
    </location>
</feature>
<feature type="transmembrane region" description="Helical" evidence="5">
    <location>
        <begin position="254"/>
        <end position="271"/>
    </location>
</feature>
<dbReference type="PANTHER" id="PTHR11814">
    <property type="entry name" value="SULFATE TRANSPORTER"/>
    <property type="match status" value="1"/>
</dbReference>
<dbReference type="OMA" id="DFMLHTA"/>
<dbReference type="HOGENOM" id="CLU_003182_9_5_1"/>
<dbReference type="RefSeq" id="XP_009057598.1">
    <property type="nucleotide sequence ID" value="XM_009059350.1"/>
</dbReference>
<organism evidence="7 8">
    <name type="scientific">Lottia gigantea</name>
    <name type="common">Giant owl limpet</name>
    <dbReference type="NCBI Taxonomy" id="225164"/>
    <lineage>
        <taxon>Eukaryota</taxon>
        <taxon>Metazoa</taxon>
        <taxon>Spiralia</taxon>
        <taxon>Lophotrochozoa</taxon>
        <taxon>Mollusca</taxon>
        <taxon>Gastropoda</taxon>
        <taxon>Patellogastropoda</taxon>
        <taxon>Lottioidea</taxon>
        <taxon>Lottiidae</taxon>
        <taxon>Lottia</taxon>
    </lineage>
</organism>
<dbReference type="GO" id="GO:0016020">
    <property type="term" value="C:membrane"/>
    <property type="evidence" value="ECO:0007669"/>
    <property type="project" value="UniProtKB-SubCell"/>
</dbReference>
<dbReference type="CDD" id="cd07042">
    <property type="entry name" value="STAS_SulP_like_sulfate_transporter"/>
    <property type="match status" value="1"/>
</dbReference>
<keyword evidence="4 5" id="KW-0472">Membrane</keyword>
<keyword evidence="2 5" id="KW-0812">Transmembrane</keyword>
<dbReference type="InterPro" id="IPR018045">
    <property type="entry name" value="S04_transporter_CS"/>
</dbReference>
<feature type="transmembrane region" description="Helical" evidence="5">
    <location>
        <begin position="225"/>
        <end position="242"/>
    </location>
</feature>
<dbReference type="OrthoDB" id="288203at2759"/>
<sequence>KKMKSLCSCSVQSLITSLLAFFPIIKVVTSYRLKFIVNDVLAGLSAGFIHLPLGLGLGLLASLQPVYGLYTSFYPVLLYLVFGTSPHISMGTNALFAVLTASIVEREAEIFQSGIVASNLSNSDVNSTMTAEVILEYKVDVAMAVTFLAGAILLVMGFLRLGFLTSYLSVSFIGGFTTASAVHIATSQIGKMLNIKIRPYAGAGKLVKTYIDIFSRIASTNLGDLFVALVSMFILLGVKIGINERFKAKLKIPIPIDLILVIVSTMISYFANFQDNYGVAIVGNVPTGMPAPRLPNLEIIPRVATDGFVIAILVFALTIAMAKLMARLNDYEINDNQELIAYGMSNFISSFFLCFPSCTAPPRTMILQSLGSKTTLNGIVSAIFILIILLAAGPLFASLPVAVLAAMIVVAMKNLLLQLLNLPGIWRVSKPDFIIWLATFLVGVLVDLDIGIVVGVSVSILSIILQNQLSRGYTVSLPDGEQIFLDKSYKTAADDLPRVRIFTFQSQLYFVNAERFKKLLYKNVFNPKSLKSCKEIATSDAEVKSGNEAPDHEAPPKDEGEIIQYIILDCVYMTYIDLSGVNILKQIISEYDHVGVSIYLTRLPRSTLNTLERSALFSDFDRSNVFYDIYDAL</sequence>
<dbReference type="AlphaFoldDB" id="V4AE01"/>
<dbReference type="InterPro" id="IPR011547">
    <property type="entry name" value="SLC26A/SulP_dom"/>
</dbReference>
<feature type="transmembrane region" description="Helical" evidence="5">
    <location>
        <begin position="299"/>
        <end position="319"/>
    </location>
</feature>
<dbReference type="InterPro" id="IPR002645">
    <property type="entry name" value="STAS_dom"/>
</dbReference>
<dbReference type="InterPro" id="IPR036513">
    <property type="entry name" value="STAS_dom_sf"/>
</dbReference>
<dbReference type="GO" id="GO:0008271">
    <property type="term" value="F:secondary active sulfate transmembrane transporter activity"/>
    <property type="evidence" value="ECO:0007669"/>
    <property type="project" value="InterPro"/>
</dbReference>
<dbReference type="NCBIfam" id="TIGR00815">
    <property type="entry name" value="sulP"/>
    <property type="match status" value="1"/>
</dbReference>
<dbReference type="Gene3D" id="3.30.750.24">
    <property type="entry name" value="STAS domain"/>
    <property type="match status" value="1"/>
</dbReference>
<feature type="transmembrane region" description="Helical" evidence="5">
    <location>
        <begin position="166"/>
        <end position="186"/>
    </location>
</feature>
<dbReference type="Pfam" id="PF01740">
    <property type="entry name" value="STAS"/>
    <property type="match status" value="1"/>
</dbReference>
<dbReference type="KEGG" id="lgi:LOTGIDRAFT_63093"/>
<feature type="transmembrane region" description="Helical" evidence="5">
    <location>
        <begin position="379"/>
        <end position="412"/>
    </location>
</feature>
<accession>V4AE01</accession>
<dbReference type="EMBL" id="KB202237">
    <property type="protein sequence ID" value="ESO91561.1"/>
    <property type="molecule type" value="Genomic_DNA"/>
</dbReference>
<evidence type="ECO:0000256" key="2">
    <source>
        <dbReference type="ARBA" id="ARBA00022692"/>
    </source>
</evidence>
<keyword evidence="8" id="KW-1185">Reference proteome</keyword>
<proteinExistence type="predicted"/>
<gene>
    <name evidence="7" type="ORF">LOTGIDRAFT_63093</name>
</gene>
<dbReference type="CTD" id="20251665"/>
<dbReference type="GeneID" id="20251665"/>
<dbReference type="PROSITE" id="PS01130">
    <property type="entry name" value="SLC26A"/>
    <property type="match status" value="1"/>
</dbReference>
<feature type="transmembrane region" description="Helical" evidence="5">
    <location>
        <begin position="67"/>
        <end position="88"/>
    </location>
</feature>
<feature type="domain" description="STAS" evidence="6">
    <location>
        <begin position="489"/>
        <end position="633"/>
    </location>
</feature>
<evidence type="ECO:0000256" key="3">
    <source>
        <dbReference type="ARBA" id="ARBA00022989"/>
    </source>
</evidence>
<reference evidence="7 8" key="1">
    <citation type="journal article" date="2013" name="Nature">
        <title>Insights into bilaterian evolution from three spiralian genomes.</title>
        <authorList>
            <person name="Simakov O."/>
            <person name="Marletaz F."/>
            <person name="Cho S.J."/>
            <person name="Edsinger-Gonzales E."/>
            <person name="Havlak P."/>
            <person name="Hellsten U."/>
            <person name="Kuo D.H."/>
            <person name="Larsson T."/>
            <person name="Lv J."/>
            <person name="Arendt D."/>
            <person name="Savage R."/>
            <person name="Osoegawa K."/>
            <person name="de Jong P."/>
            <person name="Grimwood J."/>
            <person name="Chapman J.A."/>
            <person name="Shapiro H."/>
            <person name="Aerts A."/>
            <person name="Otillar R.P."/>
            <person name="Terry A.Y."/>
            <person name="Boore J.L."/>
            <person name="Grigoriev I.V."/>
            <person name="Lindberg D.R."/>
            <person name="Seaver E.C."/>
            <person name="Weisblat D.A."/>
            <person name="Putnam N.H."/>
            <person name="Rokhsar D.S."/>
        </authorList>
    </citation>
    <scope>NUCLEOTIDE SEQUENCE [LARGE SCALE GENOMIC DNA]</scope>
</reference>
<feature type="transmembrane region" description="Helical" evidence="5">
    <location>
        <begin position="40"/>
        <end position="60"/>
    </location>
</feature>
<evidence type="ECO:0000313" key="7">
    <source>
        <dbReference type="EMBL" id="ESO91561.1"/>
    </source>
</evidence>
<feature type="transmembrane region" description="Helical" evidence="5">
    <location>
        <begin position="433"/>
        <end position="465"/>
    </location>
</feature>
<dbReference type="Pfam" id="PF00916">
    <property type="entry name" value="Sulfate_transp"/>
    <property type="match status" value="1"/>
</dbReference>
<protein>
    <recommendedName>
        <fullName evidence="6">STAS domain-containing protein</fullName>
    </recommendedName>
</protein>
<feature type="non-terminal residue" evidence="7">
    <location>
        <position position="633"/>
    </location>
</feature>
<dbReference type="PROSITE" id="PS50801">
    <property type="entry name" value="STAS"/>
    <property type="match status" value="1"/>
</dbReference>
<evidence type="ECO:0000313" key="8">
    <source>
        <dbReference type="Proteomes" id="UP000030746"/>
    </source>
</evidence>